<keyword evidence="2" id="KW-1185">Reference proteome</keyword>
<dbReference type="GeneID" id="94028743"/>
<dbReference type="KEGG" id="pje:CRM71_04785"/>
<reference evidence="1 2" key="1">
    <citation type="submission" date="2017-06" db="EMBL/GenBank/DDBJ databases">
        <authorList>
            <person name="Varghese N."/>
            <person name="Submissions S."/>
        </authorList>
    </citation>
    <scope>NUCLEOTIDE SEQUENCE [LARGE SCALE GENOMIC DNA]</scope>
    <source>
        <strain evidence="1 2">DSM 26989</strain>
    </source>
</reference>
<proteinExistence type="predicted"/>
<organism evidence="1 2">
    <name type="scientific">Prevotella jejuni</name>
    <dbReference type="NCBI Taxonomy" id="1177574"/>
    <lineage>
        <taxon>Bacteria</taxon>
        <taxon>Pseudomonadati</taxon>
        <taxon>Bacteroidota</taxon>
        <taxon>Bacteroidia</taxon>
        <taxon>Bacteroidales</taxon>
        <taxon>Prevotellaceae</taxon>
        <taxon>Prevotella</taxon>
    </lineage>
</organism>
<dbReference type="OrthoDB" id="1061912at2"/>
<dbReference type="Proteomes" id="UP000198427">
    <property type="component" value="Unassembled WGS sequence"/>
</dbReference>
<evidence type="ECO:0000313" key="1">
    <source>
        <dbReference type="EMBL" id="SNR81730.1"/>
    </source>
</evidence>
<gene>
    <name evidence="1" type="ORF">SAMN06265364_11254</name>
</gene>
<sequence length="391" mass="46141">MWLYLLIFFIPVFFFLSTNPGRNQHSSFLFLFLLGLSLFVGFSDMFGGYDRYIYGEIFDNIADVTTIKGDYSDSLYYYSYSSEVGYTFLNVLISFFTENRYIFILIVTLIIYTCLFISLRKYTENYPLAVVLFMGLWFFFTFTYLRQVLAATIVWLSIQYVVERKFWKFLVVFLIGFSMHNSAIIFFPLYFIPLKKFSPKLIVGVMLFLLLLGLSPLPNSLFEVYESSSIVERHAEYNASGGLRVAYILEAFFFLYLILKNYKNIPNDKQHVVLLNMALVFCGILLLFVRSENGGRLSWYYMIGIIATITSICTYKTNIQNKIPIFLIGLSLFLYIRIYTGWQVYLNLYPYKTFFTNGVRVGDYSWENYEYNHEYDNDKFCRKAFRFLPNL</sequence>
<accession>A0A2K9H7W3</accession>
<dbReference type="EMBL" id="FZNZ01000012">
    <property type="protein sequence ID" value="SNR81730.1"/>
    <property type="molecule type" value="Genomic_DNA"/>
</dbReference>
<evidence type="ECO:0000313" key="2">
    <source>
        <dbReference type="Proteomes" id="UP000198427"/>
    </source>
</evidence>
<dbReference type="Pfam" id="PF14897">
    <property type="entry name" value="EpsG"/>
    <property type="match status" value="1"/>
</dbReference>
<comment type="caution">
    <text evidence="1">The sequence shown here is derived from an EMBL/GenBank/DDBJ whole genome shotgun (WGS) entry which is preliminary data.</text>
</comment>
<protein>
    <submittedName>
        <fullName evidence="1">EpsG family protein</fullName>
    </submittedName>
</protein>
<dbReference type="RefSeq" id="WP_089366105.1">
    <property type="nucleotide sequence ID" value="NZ_CP023863.1"/>
</dbReference>
<dbReference type="InterPro" id="IPR049458">
    <property type="entry name" value="EpsG-like"/>
</dbReference>
<name>A0A2K9H7W3_9BACT</name>
<dbReference type="AlphaFoldDB" id="A0A2K9H7W3"/>